<dbReference type="InterPro" id="IPR000524">
    <property type="entry name" value="Tscrpt_reg_HTH_GntR"/>
</dbReference>
<evidence type="ECO:0000256" key="3">
    <source>
        <dbReference type="ARBA" id="ARBA00023163"/>
    </source>
</evidence>
<accession>A0A239JYU8</accession>
<evidence type="ECO:0000256" key="2">
    <source>
        <dbReference type="ARBA" id="ARBA00023125"/>
    </source>
</evidence>
<dbReference type="CDD" id="cd07377">
    <property type="entry name" value="WHTH_GntR"/>
    <property type="match status" value="1"/>
</dbReference>
<dbReference type="Gene3D" id="1.10.10.10">
    <property type="entry name" value="Winged helix-like DNA-binding domain superfamily/Winged helix DNA-binding domain"/>
    <property type="match status" value="1"/>
</dbReference>
<evidence type="ECO:0000259" key="4">
    <source>
        <dbReference type="PROSITE" id="PS50949"/>
    </source>
</evidence>
<dbReference type="GO" id="GO:0003677">
    <property type="term" value="F:DNA binding"/>
    <property type="evidence" value="ECO:0007669"/>
    <property type="project" value="UniProtKB-KW"/>
</dbReference>
<evidence type="ECO:0000313" key="6">
    <source>
        <dbReference type="Proteomes" id="UP000198304"/>
    </source>
</evidence>
<dbReference type="PANTHER" id="PTHR43537:SF43">
    <property type="entry name" value="GNTR-FAMILY TRANSCRIPTIONAL REGULATOR"/>
    <property type="match status" value="1"/>
</dbReference>
<dbReference type="SUPFAM" id="SSF48008">
    <property type="entry name" value="GntR ligand-binding domain-like"/>
    <property type="match status" value="1"/>
</dbReference>
<evidence type="ECO:0000313" key="5">
    <source>
        <dbReference type="EMBL" id="SNT10583.1"/>
    </source>
</evidence>
<dbReference type="Gene3D" id="1.20.120.530">
    <property type="entry name" value="GntR ligand-binding domain-like"/>
    <property type="match status" value="1"/>
</dbReference>
<keyword evidence="1" id="KW-0805">Transcription regulation</keyword>
<proteinExistence type="predicted"/>
<reference evidence="5 6" key="1">
    <citation type="submission" date="2017-06" db="EMBL/GenBank/DDBJ databases">
        <authorList>
            <person name="Kim H.J."/>
            <person name="Triplett B.A."/>
        </authorList>
    </citation>
    <scope>NUCLEOTIDE SEQUENCE [LARGE SCALE GENOMIC DNA]</scope>
    <source>
        <strain evidence="5 6">SCA</strain>
    </source>
</reference>
<keyword evidence="3" id="KW-0804">Transcription</keyword>
<dbReference type="GO" id="GO:0003700">
    <property type="term" value="F:DNA-binding transcription factor activity"/>
    <property type="evidence" value="ECO:0007669"/>
    <property type="project" value="InterPro"/>
</dbReference>
<gene>
    <name evidence="5" type="ORF">SAMN05446037_104029</name>
</gene>
<dbReference type="OrthoDB" id="9799482at2"/>
<organism evidence="5 6">
    <name type="scientific">Anaerovirgula multivorans</name>
    <dbReference type="NCBI Taxonomy" id="312168"/>
    <lineage>
        <taxon>Bacteria</taxon>
        <taxon>Bacillati</taxon>
        <taxon>Bacillota</taxon>
        <taxon>Clostridia</taxon>
        <taxon>Peptostreptococcales</taxon>
        <taxon>Natronincolaceae</taxon>
        <taxon>Anaerovirgula</taxon>
    </lineage>
</organism>
<dbReference type="AlphaFoldDB" id="A0A239JYU8"/>
<dbReference type="Pfam" id="PF00392">
    <property type="entry name" value="GntR"/>
    <property type="match status" value="1"/>
</dbReference>
<keyword evidence="2" id="KW-0238">DNA-binding</keyword>
<keyword evidence="6" id="KW-1185">Reference proteome</keyword>
<dbReference type="PROSITE" id="PS50949">
    <property type="entry name" value="HTH_GNTR"/>
    <property type="match status" value="1"/>
</dbReference>
<feature type="domain" description="HTH gntR-type" evidence="4">
    <location>
        <begin position="8"/>
        <end position="76"/>
    </location>
</feature>
<dbReference type="SMART" id="SM00345">
    <property type="entry name" value="HTH_GNTR"/>
    <property type="match status" value="1"/>
</dbReference>
<dbReference type="RefSeq" id="WP_089285170.1">
    <property type="nucleotide sequence ID" value="NZ_FZOJ01000040.1"/>
</dbReference>
<dbReference type="Proteomes" id="UP000198304">
    <property type="component" value="Unassembled WGS sequence"/>
</dbReference>
<dbReference type="SUPFAM" id="SSF46785">
    <property type="entry name" value="Winged helix' DNA-binding domain"/>
    <property type="match status" value="1"/>
</dbReference>
<dbReference type="InterPro" id="IPR036388">
    <property type="entry name" value="WH-like_DNA-bd_sf"/>
</dbReference>
<dbReference type="PRINTS" id="PR00035">
    <property type="entry name" value="HTHGNTR"/>
</dbReference>
<dbReference type="SMART" id="SM00895">
    <property type="entry name" value="FCD"/>
    <property type="match status" value="1"/>
</dbReference>
<evidence type="ECO:0000256" key="1">
    <source>
        <dbReference type="ARBA" id="ARBA00023015"/>
    </source>
</evidence>
<dbReference type="EMBL" id="FZOJ01000040">
    <property type="protein sequence ID" value="SNT10583.1"/>
    <property type="molecule type" value="Genomic_DNA"/>
</dbReference>
<dbReference type="InterPro" id="IPR008920">
    <property type="entry name" value="TF_FadR/GntR_C"/>
</dbReference>
<dbReference type="Pfam" id="PF07729">
    <property type="entry name" value="FCD"/>
    <property type="match status" value="1"/>
</dbReference>
<dbReference type="InterPro" id="IPR011711">
    <property type="entry name" value="GntR_C"/>
</dbReference>
<dbReference type="PANTHER" id="PTHR43537">
    <property type="entry name" value="TRANSCRIPTIONAL REGULATOR, GNTR FAMILY"/>
    <property type="match status" value="1"/>
</dbReference>
<dbReference type="InterPro" id="IPR036390">
    <property type="entry name" value="WH_DNA-bd_sf"/>
</dbReference>
<sequence>MFKPIKNTKVYEQIIQQIQNMIIDGTLKQGDKLPSERDLAESLEVSRPSVREALRALEIIGITEVKQGEGSFIKVNFDKTLIEPLSVVFMLNKGKPRDILELRNILEIETVSLAALRINEEEIKELEEVIGQLRSAEEESISVVVDKQFHYKIAQASRNVLILNVLNAISSLMDTFIKEAREKILSNKENKEILIQQHEEIYSAIKHRDPKKASLAMAKHLQLIEDVFINGEEENVLK</sequence>
<protein>
    <submittedName>
        <fullName evidence="5">Transcriptional regulator, GntR family</fullName>
    </submittedName>
</protein>
<name>A0A239JYU8_9FIRM</name>